<dbReference type="PANTHER" id="PTHR15856">
    <property type="entry name" value="PHD FINGER PROTEIN 20-RELATED"/>
    <property type="match status" value="1"/>
</dbReference>
<keyword evidence="9" id="KW-0007">Acetylation</keyword>
<evidence type="ECO:0000313" key="20">
    <source>
        <dbReference type="RefSeq" id="XP_004393190.1"/>
    </source>
</evidence>
<keyword evidence="19" id="KW-1185">Reference proteome</keyword>
<evidence type="ECO:0000256" key="9">
    <source>
        <dbReference type="ARBA" id="ARBA00022990"/>
    </source>
</evidence>
<dbReference type="PANTHER" id="PTHR15856:SF27">
    <property type="entry name" value="PHD FINGER PROTEIN 20"/>
    <property type="match status" value="1"/>
</dbReference>
<dbReference type="Proteomes" id="UP000245340">
    <property type="component" value="Unplaced"/>
</dbReference>
<dbReference type="GO" id="GO:0006357">
    <property type="term" value="P:regulation of transcription by RNA polymerase II"/>
    <property type="evidence" value="ECO:0007669"/>
    <property type="project" value="TreeGrafter"/>
</dbReference>
<evidence type="ECO:0000256" key="10">
    <source>
        <dbReference type="ARBA" id="ARBA00023015"/>
    </source>
</evidence>
<evidence type="ECO:0000256" key="2">
    <source>
        <dbReference type="ARBA" id="ARBA00022553"/>
    </source>
</evidence>
<feature type="region of interest" description="Disordered" evidence="17">
    <location>
        <begin position="354"/>
        <end position="378"/>
    </location>
</feature>
<protein>
    <recommendedName>
        <fullName evidence="15">PHD finger protein 20</fullName>
    </recommendedName>
</protein>
<evidence type="ECO:0000313" key="21">
    <source>
        <dbReference type="RefSeq" id="XP_004393191.1"/>
    </source>
</evidence>
<evidence type="ECO:0000259" key="18">
    <source>
        <dbReference type="PROSITE" id="PS50157"/>
    </source>
</evidence>
<dbReference type="Pfam" id="PF20826">
    <property type="entry name" value="PHD_5"/>
    <property type="match status" value="1"/>
</dbReference>
<reference evidence="20 21" key="1">
    <citation type="submission" date="2025-04" db="UniProtKB">
        <authorList>
            <consortium name="RefSeq"/>
        </authorList>
    </citation>
    <scope>IDENTIFICATION</scope>
</reference>
<dbReference type="PROSITE" id="PS00028">
    <property type="entry name" value="ZINC_FINGER_C2H2_1"/>
    <property type="match status" value="1"/>
</dbReference>
<feature type="compositionally biased region" description="Polar residues" evidence="17">
    <location>
        <begin position="271"/>
        <end position="280"/>
    </location>
</feature>
<evidence type="ECO:0000256" key="14">
    <source>
        <dbReference type="ARBA" id="ARBA00023242"/>
    </source>
</evidence>
<gene>
    <name evidence="20 21" type="primary">PHF20</name>
</gene>
<feature type="compositionally biased region" description="Polar residues" evidence="17">
    <location>
        <begin position="499"/>
        <end position="512"/>
    </location>
</feature>
<dbReference type="FunFam" id="2.30.30.140:FF:000049">
    <property type="entry name" value="PHD finger protein 20 (Predicted)"/>
    <property type="match status" value="1"/>
</dbReference>
<feature type="compositionally biased region" description="Basic and acidic residues" evidence="17">
    <location>
        <begin position="482"/>
        <end position="493"/>
    </location>
</feature>
<dbReference type="InterPro" id="IPR013083">
    <property type="entry name" value="Znf_RING/FYVE/PHD"/>
</dbReference>
<feature type="compositionally biased region" description="Basic residues" evidence="17">
    <location>
        <begin position="542"/>
        <end position="554"/>
    </location>
</feature>
<proteinExistence type="predicted"/>
<keyword evidence="7" id="KW-0832">Ubl conjugation</keyword>
<evidence type="ECO:0000256" key="5">
    <source>
        <dbReference type="ARBA" id="ARBA00022771"/>
    </source>
</evidence>
<dbReference type="GO" id="GO:0003677">
    <property type="term" value="F:DNA binding"/>
    <property type="evidence" value="ECO:0007669"/>
    <property type="project" value="UniProtKB-KW"/>
</dbReference>
<dbReference type="OrthoDB" id="161570at2759"/>
<keyword evidence="14" id="KW-0539">Nucleus</keyword>
<dbReference type="PROSITE" id="PS50157">
    <property type="entry name" value="ZINC_FINGER_C2H2_2"/>
    <property type="match status" value="1"/>
</dbReference>
<feature type="compositionally biased region" description="Polar residues" evidence="17">
    <location>
        <begin position="354"/>
        <end position="365"/>
    </location>
</feature>
<organism evidence="19 20">
    <name type="scientific">Odobenus rosmarus divergens</name>
    <name type="common">Pacific walrus</name>
    <dbReference type="NCBI Taxonomy" id="9708"/>
    <lineage>
        <taxon>Eukaryota</taxon>
        <taxon>Metazoa</taxon>
        <taxon>Chordata</taxon>
        <taxon>Craniata</taxon>
        <taxon>Vertebrata</taxon>
        <taxon>Euteleostomi</taxon>
        <taxon>Mammalia</taxon>
        <taxon>Eutheria</taxon>
        <taxon>Laurasiatheria</taxon>
        <taxon>Carnivora</taxon>
        <taxon>Caniformia</taxon>
        <taxon>Pinnipedia</taxon>
        <taxon>Odobenidae</taxon>
        <taxon>Odobenus</taxon>
    </lineage>
</organism>
<keyword evidence="6" id="KW-0862">Zinc</keyword>
<dbReference type="SMART" id="SM00333">
    <property type="entry name" value="TUDOR"/>
    <property type="match status" value="2"/>
</dbReference>
<evidence type="ECO:0000256" key="1">
    <source>
        <dbReference type="ARBA" id="ARBA00004123"/>
    </source>
</evidence>
<evidence type="ECO:0000256" key="17">
    <source>
        <dbReference type="SAM" id="MobiDB-lite"/>
    </source>
</evidence>
<dbReference type="KEGG" id="oro:101384661"/>
<evidence type="ECO:0000256" key="4">
    <source>
        <dbReference type="ARBA" id="ARBA00022737"/>
    </source>
</evidence>
<evidence type="ECO:0000256" key="16">
    <source>
        <dbReference type="PROSITE-ProRule" id="PRU00042"/>
    </source>
</evidence>
<dbReference type="AlphaFoldDB" id="A0A2U3VF93"/>
<feature type="compositionally biased region" description="Basic and acidic residues" evidence="17">
    <location>
        <begin position="889"/>
        <end position="904"/>
    </location>
</feature>
<feature type="compositionally biased region" description="Basic and acidic residues" evidence="17">
    <location>
        <begin position="147"/>
        <end position="245"/>
    </location>
</feature>
<dbReference type="PROSITE" id="PS01359">
    <property type="entry name" value="ZF_PHD_1"/>
    <property type="match status" value="1"/>
</dbReference>
<evidence type="ECO:0000313" key="19">
    <source>
        <dbReference type="Proteomes" id="UP000245340"/>
    </source>
</evidence>
<feature type="region of interest" description="Disordered" evidence="17">
    <location>
        <begin position="482"/>
        <end position="624"/>
    </location>
</feature>
<dbReference type="InterPro" id="IPR019786">
    <property type="entry name" value="Zinc_finger_PHD-type_CS"/>
</dbReference>
<dbReference type="STRING" id="9708.A0A2U3VF93"/>
<dbReference type="SUPFAM" id="SSF63748">
    <property type="entry name" value="Tudor/PWWP/MBT"/>
    <property type="match status" value="2"/>
</dbReference>
<dbReference type="InterPro" id="IPR022255">
    <property type="entry name" value="PHF20_AT-hook"/>
</dbReference>
<dbReference type="GO" id="GO:0006325">
    <property type="term" value="P:chromatin organization"/>
    <property type="evidence" value="ECO:0007669"/>
    <property type="project" value="UniProtKB-KW"/>
</dbReference>
<dbReference type="GO" id="GO:0008270">
    <property type="term" value="F:zinc ion binding"/>
    <property type="evidence" value="ECO:0007669"/>
    <property type="project" value="UniProtKB-KW"/>
</dbReference>
<feature type="region of interest" description="Disordered" evidence="17">
    <location>
        <begin position="868"/>
        <end position="904"/>
    </location>
</feature>
<evidence type="ECO:0000256" key="11">
    <source>
        <dbReference type="ARBA" id="ARBA00023125"/>
    </source>
</evidence>
<dbReference type="GeneID" id="101384661"/>
<dbReference type="FunFam" id="2.30.30.140:FF:000043">
    <property type="entry name" value="PHD finger protein 20 (Predicted)"/>
    <property type="match status" value="1"/>
</dbReference>
<dbReference type="Pfam" id="PF18115">
    <property type="entry name" value="Tudor_3"/>
    <property type="match status" value="1"/>
</dbReference>
<dbReference type="RefSeq" id="XP_004393190.1">
    <property type="nucleotide sequence ID" value="XM_004393133.2"/>
</dbReference>
<evidence type="ECO:0000256" key="15">
    <source>
        <dbReference type="ARBA" id="ARBA00068742"/>
    </source>
</evidence>
<dbReference type="CDD" id="cd20104">
    <property type="entry name" value="MBT_PHF20L1-like"/>
    <property type="match status" value="1"/>
</dbReference>
<dbReference type="InterPro" id="IPR043449">
    <property type="entry name" value="PHF20-like"/>
</dbReference>
<dbReference type="GO" id="GO:0071339">
    <property type="term" value="C:MLL1 complex"/>
    <property type="evidence" value="ECO:0007669"/>
    <property type="project" value="TreeGrafter"/>
</dbReference>
<dbReference type="InterPro" id="IPR001965">
    <property type="entry name" value="Znf_PHD"/>
</dbReference>
<keyword evidence="11" id="KW-0238">DNA-binding</keyword>
<dbReference type="CDD" id="cd20453">
    <property type="entry name" value="Tudor_PHF20"/>
    <property type="match status" value="1"/>
</dbReference>
<evidence type="ECO:0000256" key="13">
    <source>
        <dbReference type="ARBA" id="ARBA00023163"/>
    </source>
</evidence>
<keyword evidence="12" id="KW-1015">Disulfide bond</keyword>
<keyword evidence="5 16" id="KW-0863">Zinc-finger</keyword>
<keyword evidence="13" id="KW-0804">Transcription</keyword>
<feature type="domain" description="C2H2-type" evidence="18">
    <location>
        <begin position="455"/>
        <end position="485"/>
    </location>
</feature>
<dbReference type="InterPro" id="IPR011011">
    <property type="entry name" value="Znf_FYVE_PHD"/>
</dbReference>
<dbReference type="CTD" id="51230"/>
<feature type="region of interest" description="Disordered" evidence="17">
    <location>
        <begin position="142"/>
        <end position="336"/>
    </location>
</feature>
<evidence type="ECO:0000256" key="8">
    <source>
        <dbReference type="ARBA" id="ARBA00022853"/>
    </source>
</evidence>
<dbReference type="SUPFAM" id="SSF57903">
    <property type="entry name" value="FYVE/PHD zinc finger"/>
    <property type="match status" value="1"/>
</dbReference>
<dbReference type="InterPro" id="IPR013087">
    <property type="entry name" value="Znf_C2H2_type"/>
</dbReference>
<evidence type="ECO:0000256" key="7">
    <source>
        <dbReference type="ARBA" id="ARBA00022843"/>
    </source>
</evidence>
<dbReference type="Pfam" id="PF12618">
    <property type="entry name" value="PHF20_AT-hook"/>
    <property type="match status" value="1"/>
</dbReference>
<dbReference type="Gene3D" id="2.30.30.140">
    <property type="match status" value="2"/>
</dbReference>
<comment type="subcellular location">
    <subcellularLocation>
        <location evidence="1">Nucleus</location>
    </subcellularLocation>
</comment>
<name>A0A2U3VF93_ODORO</name>
<dbReference type="FunFam" id="3.30.40.10:FF:000196">
    <property type="entry name" value="PHD finger protein 20 (Predicted)"/>
    <property type="match status" value="1"/>
</dbReference>
<dbReference type="RefSeq" id="XP_004393191.1">
    <property type="nucleotide sequence ID" value="XM_004393134.2"/>
</dbReference>
<keyword evidence="8" id="KW-0156">Chromatin regulator</keyword>
<keyword evidence="4" id="KW-0677">Repeat</keyword>
<evidence type="ECO:0000256" key="12">
    <source>
        <dbReference type="ARBA" id="ARBA00023157"/>
    </source>
</evidence>
<keyword evidence="2" id="KW-0597">Phosphoprotein</keyword>
<dbReference type="InterPro" id="IPR041297">
    <property type="entry name" value="Crb2_Tudor"/>
</dbReference>
<accession>A0A2U3VF93</accession>
<dbReference type="InterPro" id="IPR002999">
    <property type="entry name" value="Tudor"/>
</dbReference>
<dbReference type="SMART" id="SM00249">
    <property type="entry name" value="PHD"/>
    <property type="match status" value="1"/>
</dbReference>
<sequence>MTKHPPNRRGISFEVGAQLEARDRLKNWYPAHIEDIDYEEGKVLIHFKRWNHRYDEWFCWDSPYLRPLEKIQLRKEGLHEDEGSSEFQINEQVLACWSDCRFYPAKVTAVNKDGTYTVKFYDGVVQTVKHIHVKAFSKDQNIVGNARPKETDHKSLPSSPDKREKFKEQRKATVNVKKDKEDKALKTEKRPKQPDKEGKLICSEKGKVSEKSLPKNEKEDKENISENDREYSGDAQVDKKPENDIVKSPQENLREPKRKRGRPPSIAPTAVDSNSQTLQPITLELRRRKISKGSEVPLKRPRLDKNSSQEKSKTYSENTDKDLSRRRSSRLSTNGTHEILDPDLVVSDLVDTVNTDPLQNTSSSNKESEEGQLKSPLEADQVSSALTCHSFGDGLGAAGLELNCKSMGENSMKTEPASPLAELQEISTVAVTNAFKKADDFVTCKAPAVDLDHKFRCKVVDCLKFFRKAKLLHYHMKYFHGMEKSPEPEESPGKRHVQTRGSSVSDKANQESLTRKRVSASSPTAKDKEKNKEKKFKEFVRVKPKKKKKKKKKTKPECPCSEEISDTSQEPSPPKAFAVTRCGSSHKPGVHMSPQLHGSESGNHKGKVKVSEEDNLSESSSESFLWSDEEYGQDIDVTTNPDEELDGDDRYDFEVVRCICEVQEENDFMIQCEECQCWQHGVCMGLLEENVPEKYTCYVCQDPPGQRPGFKYWYDKEWLSRGHMHGLAFLEENYSHQNAKKIVATHQLLGDVQRVIEVLHGLQLKMSILQSREHPDLQLWCQPWKQHSGEGRSHSKHIHVTEAKSKEEVPSYRTLNGAVEKPLPLPLPRSVEESYITSEHCYQKPRAYYPAVEQKLVVETRGSALDDAVNPLRENGDGSLSPRLGWPLDQDRSRGDSDSKSSSLKVREYVSKKVLPEEAPTRKLLDRSGEGLLSSQHQWQFNLLTHVESLQDEVTHRMDSIEKELDVLESWLDYTGELEPPEPLARLPQLKHCIKQLLMDLGKVQQIALCCST</sequence>
<dbReference type="GO" id="GO:0044545">
    <property type="term" value="C:NSL complex"/>
    <property type="evidence" value="ECO:0007669"/>
    <property type="project" value="TreeGrafter"/>
</dbReference>
<feature type="compositionally biased region" description="Basic and acidic residues" evidence="17">
    <location>
        <begin position="525"/>
        <end position="541"/>
    </location>
</feature>
<keyword evidence="3" id="KW-0479">Metal-binding</keyword>
<evidence type="ECO:0000256" key="3">
    <source>
        <dbReference type="ARBA" id="ARBA00022723"/>
    </source>
</evidence>
<feature type="compositionally biased region" description="Basic and acidic residues" evidence="17">
    <location>
        <begin position="297"/>
        <end position="325"/>
    </location>
</feature>
<evidence type="ECO:0000256" key="6">
    <source>
        <dbReference type="ARBA" id="ARBA00022833"/>
    </source>
</evidence>
<dbReference type="Gene3D" id="3.30.40.10">
    <property type="entry name" value="Zinc/RING finger domain, C3HC4 (zinc finger)"/>
    <property type="match status" value="1"/>
</dbReference>
<keyword evidence="10" id="KW-0805">Transcription regulation</keyword>